<gene>
    <name evidence="7" type="ORF">PCOR1329_LOCUS20814</name>
</gene>
<dbReference type="Proteomes" id="UP001189429">
    <property type="component" value="Unassembled WGS sequence"/>
</dbReference>
<dbReference type="InterPro" id="IPR000297">
    <property type="entry name" value="PPIase_PpiC"/>
</dbReference>
<evidence type="ECO:0000256" key="5">
    <source>
        <dbReference type="RuleBase" id="RU363014"/>
    </source>
</evidence>
<dbReference type="EC" id="5.2.1.8" evidence="5"/>
<name>A0ABN9RIF4_9DINO</name>
<protein>
    <recommendedName>
        <fullName evidence="5">Peptidyl-prolyl cis-trans isomerase</fullName>
        <ecNumber evidence="5">5.2.1.8</ecNumber>
    </recommendedName>
</protein>
<dbReference type="PANTHER" id="PTHR10657">
    <property type="entry name" value="PEPTIDYL-PROLYL CIS-TRANS ISOMERASE"/>
    <property type="match status" value="1"/>
</dbReference>
<sequence length="214" mass="23706">ENKLEYTLCHNEFKQLIDSLFMVHLLEESAARVRGCPRQPKVASLLLAHDSSQAGGCLASAVVVALEVGEEKVQEPPTKKARTDKAPQLSGDKARCLQILLKHKELKLQKDPQSMLRMKGKGAVTRSLAQAEKELLEMQRSLKTNPNTFHVLARKHSECDSAMQPGQSAGDLGWVSRGCFPDPQLEDVMFALKAYEVSDIITTPRGLHILQRIA</sequence>
<keyword evidence="8" id="KW-1185">Reference proteome</keyword>
<evidence type="ECO:0000313" key="8">
    <source>
        <dbReference type="Proteomes" id="UP001189429"/>
    </source>
</evidence>
<dbReference type="SUPFAM" id="SSF54534">
    <property type="entry name" value="FKBP-like"/>
    <property type="match status" value="1"/>
</dbReference>
<feature type="non-terminal residue" evidence="7">
    <location>
        <position position="1"/>
    </location>
</feature>
<reference evidence="7" key="1">
    <citation type="submission" date="2023-10" db="EMBL/GenBank/DDBJ databases">
        <authorList>
            <person name="Chen Y."/>
            <person name="Shah S."/>
            <person name="Dougan E. K."/>
            <person name="Thang M."/>
            <person name="Chan C."/>
        </authorList>
    </citation>
    <scope>NUCLEOTIDE SEQUENCE [LARGE SCALE GENOMIC DNA]</scope>
</reference>
<keyword evidence="3 4" id="KW-0413">Isomerase</keyword>
<evidence type="ECO:0000256" key="3">
    <source>
        <dbReference type="ARBA" id="ARBA00023235"/>
    </source>
</evidence>
<organism evidence="7 8">
    <name type="scientific">Prorocentrum cordatum</name>
    <dbReference type="NCBI Taxonomy" id="2364126"/>
    <lineage>
        <taxon>Eukaryota</taxon>
        <taxon>Sar</taxon>
        <taxon>Alveolata</taxon>
        <taxon>Dinophyceae</taxon>
        <taxon>Prorocentrales</taxon>
        <taxon>Prorocentraceae</taxon>
        <taxon>Prorocentrum</taxon>
    </lineage>
</organism>
<evidence type="ECO:0000256" key="1">
    <source>
        <dbReference type="ARBA" id="ARBA00000971"/>
    </source>
</evidence>
<proteinExistence type="predicted"/>
<dbReference type="InterPro" id="IPR051370">
    <property type="entry name" value="PPIase_Pin1"/>
</dbReference>
<accession>A0ABN9RIF4</accession>
<dbReference type="PANTHER" id="PTHR10657:SF4">
    <property type="entry name" value="PEPTIDYL-PROLYL CIS-TRANS ISOMERASE-RELATED"/>
    <property type="match status" value="1"/>
</dbReference>
<evidence type="ECO:0000313" key="7">
    <source>
        <dbReference type="EMBL" id="CAK0818602.1"/>
    </source>
</evidence>
<dbReference type="EMBL" id="CAUYUJ010006770">
    <property type="protein sequence ID" value="CAK0818602.1"/>
    <property type="molecule type" value="Genomic_DNA"/>
</dbReference>
<dbReference type="InterPro" id="IPR046357">
    <property type="entry name" value="PPIase_dom_sf"/>
</dbReference>
<evidence type="ECO:0000256" key="4">
    <source>
        <dbReference type="PROSITE-ProRule" id="PRU00278"/>
    </source>
</evidence>
<keyword evidence="2 4" id="KW-0697">Rotamase</keyword>
<comment type="caution">
    <text evidence="7">The sequence shown here is derived from an EMBL/GenBank/DDBJ whole genome shotgun (WGS) entry which is preliminary data.</text>
</comment>
<evidence type="ECO:0000259" key="6">
    <source>
        <dbReference type="PROSITE" id="PS50198"/>
    </source>
</evidence>
<feature type="domain" description="PpiC" evidence="6">
    <location>
        <begin position="91"/>
        <end position="214"/>
    </location>
</feature>
<comment type="catalytic activity">
    <reaction evidence="1 5">
        <text>[protein]-peptidylproline (omega=180) = [protein]-peptidylproline (omega=0)</text>
        <dbReference type="Rhea" id="RHEA:16237"/>
        <dbReference type="Rhea" id="RHEA-COMP:10747"/>
        <dbReference type="Rhea" id="RHEA-COMP:10748"/>
        <dbReference type="ChEBI" id="CHEBI:83833"/>
        <dbReference type="ChEBI" id="CHEBI:83834"/>
        <dbReference type="EC" id="5.2.1.8"/>
    </reaction>
</comment>
<evidence type="ECO:0000256" key="2">
    <source>
        <dbReference type="ARBA" id="ARBA00023110"/>
    </source>
</evidence>
<dbReference type="Gene3D" id="3.10.50.40">
    <property type="match status" value="1"/>
</dbReference>
<dbReference type="PROSITE" id="PS50198">
    <property type="entry name" value="PPIC_PPIASE_2"/>
    <property type="match status" value="1"/>
</dbReference>
<dbReference type="Pfam" id="PF00639">
    <property type="entry name" value="Rotamase"/>
    <property type="match status" value="1"/>
</dbReference>